<dbReference type="SUPFAM" id="SSF90112">
    <property type="entry name" value="Neurotransmitter-gated ion-channel transmembrane pore"/>
    <property type="match status" value="2"/>
</dbReference>
<comment type="subcellular location">
    <subcellularLocation>
        <location evidence="1">Membrane</location>
        <topology evidence="1">Multi-pass membrane protein</topology>
    </subcellularLocation>
</comment>
<feature type="domain" description="Neurotransmitter-gated ion-channel transmembrane" evidence="8">
    <location>
        <begin position="247"/>
        <end position="474"/>
    </location>
</feature>
<dbReference type="GO" id="GO:0004888">
    <property type="term" value="F:transmembrane signaling receptor activity"/>
    <property type="evidence" value="ECO:0007669"/>
    <property type="project" value="InterPro"/>
</dbReference>
<dbReference type="CDD" id="cd19051">
    <property type="entry name" value="LGIC_TM_cation"/>
    <property type="match status" value="2"/>
</dbReference>
<keyword evidence="10" id="KW-1185">Reference proteome</keyword>
<feature type="transmembrane region" description="Helical" evidence="5">
    <location>
        <begin position="1025"/>
        <end position="1050"/>
    </location>
</feature>
<dbReference type="InterPro" id="IPR036734">
    <property type="entry name" value="Neur_chan_lig-bd_sf"/>
</dbReference>
<dbReference type="Gene3D" id="1.20.58.390">
    <property type="entry name" value="Neurotransmitter-gated ion-channel transmembrane domain"/>
    <property type="match status" value="2"/>
</dbReference>
<keyword evidence="4 5" id="KW-0472">Membrane</keyword>
<evidence type="ECO:0000313" key="10">
    <source>
        <dbReference type="Proteomes" id="UP000596742"/>
    </source>
</evidence>
<dbReference type="InterPro" id="IPR036719">
    <property type="entry name" value="Neuro-gated_channel_TM_sf"/>
</dbReference>
<feature type="signal peptide" evidence="6">
    <location>
        <begin position="1"/>
        <end position="20"/>
    </location>
</feature>
<dbReference type="AlphaFoldDB" id="A0A8B6FI95"/>
<dbReference type="CDD" id="cd18989">
    <property type="entry name" value="LGIC_ECD_cation"/>
    <property type="match status" value="2"/>
</dbReference>
<proteinExistence type="predicted"/>
<dbReference type="FunFam" id="2.70.170.10:FF:000028">
    <property type="entry name" value="AcetylCholine Receptor"/>
    <property type="match status" value="2"/>
</dbReference>
<dbReference type="Pfam" id="PF02932">
    <property type="entry name" value="Neur_chan_memb"/>
    <property type="match status" value="2"/>
</dbReference>
<feature type="transmembrane region" description="Helical" evidence="5">
    <location>
        <begin position="917"/>
        <end position="939"/>
    </location>
</feature>
<dbReference type="InterPro" id="IPR006201">
    <property type="entry name" value="Neur_channel"/>
</dbReference>
<dbReference type="OrthoDB" id="6135924at2759"/>
<dbReference type="PRINTS" id="PR00252">
    <property type="entry name" value="NRIONCHANNEL"/>
</dbReference>
<organism evidence="9 10">
    <name type="scientific">Mytilus galloprovincialis</name>
    <name type="common">Mediterranean mussel</name>
    <dbReference type="NCBI Taxonomy" id="29158"/>
    <lineage>
        <taxon>Eukaryota</taxon>
        <taxon>Metazoa</taxon>
        <taxon>Spiralia</taxon>
        <taxon>Lophotrochozoa</taxon>
        <taxon>Mollusca</taxon>
        <taxon>Bivalvia</taxon>
        <taxon>Autobranchia</taxon>
        <taxon>Pteriomorphia</taxon>
        <taxon>Mytilida</taxon>
        <taxon>Mytiloidea</taxon>
        <taxon>Mytilidae</taxon>
        <taxon>Mytilinae</taxon>
        <taxon>Mytilus</taxon>
    </lineage>
</organism>
<evidence type="ECO:0000256" key="2">
    <source>
        <dbReference type="ARBA" id="ARBA00022692"/>
    </source>
</evidence>
<feature type="chain" id="PRO_5032400997" evidence="6">
    <location>
        <begin position="21"/>
        <end position="1052"/>
    </location>
</feature>
<dbReference type="InterPro" id="IPR006202">
    <property type="entry name" value="Neur_chan_lig-bd"/>
</dbReference>
<dbReference type="InterPro" id="IPR006029">
    <property type="entry name" value="Neurotrans-gated_channel_TM"/>
</dbReference>
<protein>
    <submittedName>
        <fullName evidence="9">Uncharacterized protein</fullName>
    </submittedName>
</protein>
<evidence type="ECO:0000256" key="3">
    <source>
        <dbReference type="ARBA" id="ARBA00022989"/>
    </source>
</evidence>
<feature type="domain" description="Neurotransmitter-gated ion-channel ligand-binding" evidence="7">
    <location>
        <begin position="646"/>
        <end position="852"/>
    </location>
</feature>
<dbReference type="Proteomes" id="UP000596742">
    <property type="component" value="Unassembled WGS sequence"/>
</dbReference>
<comment type="caution">
    <text evidence="9">The sequence shown here is derived from an EMBL/GenBank/DDBJ whole genome shotgun (WGS) entry which is preliminary data.</text>
</comment>
<sequence length="1052" mass="118879">MTRKRLILSLILFEILFVNAAGPSKPDYSPDLETALRTELFYQYEVLQRPQQNVNVTVTLTILTVNDLSIKDQALSISGYLNVAWVDDRLDWSNSSTTVQDYSNVKFLFSTEEYVWRPALIIENSVNDISIISDKTIPMRITSRGVIYWNPSGIYVVSCESDTTYYPLDSQECSLKVSSWAYTSTEVHLTLGDPPIDLSFYSANGEWDLIGSSGTKSGDKTRGSDSFSSLTFTIKLQRRPMFHVLNTLFPVALMALLIAMVFKLDVESGEKIGFALTVLLAYAVYLTMISDNIPSTSVTVCYLSLYLAFIFSLGGISVVLTIFVLSLHHKPEEDEIPRWVKSLTNTVLLKMALMKSCGKCCRNSKVTKVASMSDKTEIKKLKLSEKCEFPIVEATEDENGDGITWHKLSVIMDRVFFNIYLLLIILSTMFGTKCKNQKYAKHNEKPWYKRGCKSKRNLFHQARQRYGNLKSKENKKALKEASKSYKKELNRSYNDFQMNTAKDTRKLAKSDPKRLWQKLNSINTNKSNKTDAVKIEDLYEHFKRQSQDEVIEDNSDIDLTKVPPENINRILNSPITEEEILNVVKKLKNNKTSGSCFSIIYFSMSIYIYLAATKDKGKGNSANAAKGAKGVGPGPPKPVYSTSLETSLRRELFTEYEVLQRPRENVKISISLTILTVNDLNIKDQSLSISGYLTVVWHDSRLDWSNSSATSQDFTNVKFLFSTEEYVWRPALIIENSVKDIGIINDKFIPMRIMSDGNIVWNPSGIYEVSCESDITYYPLDTQQCTVKISSWSYTAAEVSLEFGNESVDLSFYSANGEWDLVYASSSKSGSKSRGGISFSSLTYTIKLQRRPMFHIINTLFPVALMAVLIAMVFKLPVDSGEKIGFSLTVLLAYAVYLTMISDNIPSTSVNICYLSIYLVFILTLGATSVILTIIVLSLHFKSKEDEIPQWVKTITNKCLLKIAGMQSCCKCCVNEKETEVEVLSQTALANLKTEKKSHSQFVEAVSSMDNELTWEKLSKIMDKVFFNIYIVMIVIVTVMLFLAIFVNYYTS</sequence>
<evidence type="ECO:0000256" key="5">
    <source>
        <dbReference type="SAM" id="Phobius"/>
    </source>
</evidence>
<evidence type="ECO:0000313" key="9">
    <source>
        <dbReference type="EMBL" id="VDI49652.1"/>
    </source>
</evidence>
<evidence type="ECO:0000259" key="7">
    <source>
        <dbReference type="Pfam" id="PF02931"/>
    </source>
</evidence>
<dbReference type="SUPFAM" id="SSF63712">
    <property type="entry name" value="Nicotinic receptor ligand binding domain-like"/>
    <property type="match status" value="2"/>
</dbReference>
<dbReference type="GO" id="GO:0016020">
    <property type="term" value="C:membrane"/>
    <property type="evidence" value="ECO:0007669"/>
    <property type="project" value="UniProtKB-SubCell"/>
</dbReference>
<keyword evidence="2 5" id="KW-0812">Transmembrane</keyword>
<reference evidence="9" key="1">
    <citation type="submission" date="2018-11" db="EMBL/GenBank/DDBJ databases">
        <authorList>
            <person name="Alioto T."/>
            <person name="Alioto T."/>
        </authorList>
    </citation>
    <scope>NUCLEOTIDE SEQUENCE</scope>
</reference>
<feature type="transmembrane region" description="Helical" evidence="5">
    <location>
        <begin position="415"/>
        <end position="432"/>
    </location>
</feature>
<dbReference type="EMBL" id="UYJE01006864">
    <property type="protein sequence ID" value="VDI49652.1"/>
    <property type="molecule type" value="Genomic_DNA"/>
</dbReference>
<feature type="domain" description="Neurotransmitter-gated ion-channel ligand-binding" evidence="7">
    <location>
        <begin position="34"/>
        <end position="240"/>
    </location>
</feature>
<name>A0A8B6FI95_MYTGA</name>
<dbReference type="Gene3D" id="2.70.170.10">
    <property type="entry name" value="Neurotransmitter-gated ion-channel ligand-binding domain"/>
    <property type="match status" value="2"/>
</dbReference>
<feature type="transmembrane region" description="Helical" evidence="5">
    <location>
        <begin position="305"/>
        <end position="328"/>
    </location>
</feature>
<evidence type="ECO:0000259" key="8">
    <source>
        <dbReference type="Pfam" id="PF02932"/>
    </source>
</evidence>
<feature type="transmembrane region" description="Helical" evidence="5">
    <location>
        <begin position="853"/>
        <end position="874"/>
    </location>
</feature>
<feature type="transmembrane region" description="Helical" evidence="5">
    <location>
        <begin position="241"/>
        <end position="262"/>
    </location>
</feature>
<evidence type="ECO:0000256" key="6">
    <source>
        <dbReference type="SAM" id="SignalP"/>
    </source>
</evidence>
<feature type="transmembrane region" description="Helical" evidence="5">
    <location>
        <begin position="886"/>
        <end position="905"/>
    </location>
</feature>
<keyword evidence="3 5" id="KW-1133">Transmembrane helix</keyword>
<dbReference type="Pfam" id="PF02931">
    <property type="entry name" value="Neur_chan_LBD"/>
    <property type="match status" value="2"/>
</dbReference>
<dbReference type="InterPro" id="IPR038050">
    <property type="entry name" value="Neuro_actylchol_rec"/>
</dbReference>
<accession>A0A8B6FI95</accession>
<feature type="domain" description="Neurotransmitter-gated ion-channel transmembrane" evidence="8">
    <location>
        <begin position="859"/>
        <end position="996"/>
    </location>
</feature>
<evidence type="ECO:0000256" key="4">
    <source>
        <dbReference type="ARBA" id="ARBA00023136"/>
    </source>
</evidence>
<dbReference type="GO" id="GO:0005230">
    <property type="term" value="F:extracellular ligand-gated monoatomic ion channel activity"/>
    <property type="evidence" value="ECO:0007669"/>
    <property type="project" value="InterPro"/>
</dbReference>
<keyword evidence="6" id="KW-0732">Signal</keyword>
<feature type="transmembrane region" description="Helical" evidence="5">
    <location>
        <begin position="274"/>
        <end position="293"/>
    </location>
</feature>
<evidence type="ECO:0000256" key="1">
    <source>
        <dbReference type="ARBA" id="ARBA00004141"/>
    </source>
</evidence>
<gene>
    <name evidence="9" type="ORF">MGAL_10B028299</name>
</gene>
<dbReference type="PANTHER" id="PTHR18945">
    <property type="entry name" value="NEUROTRANSMITTER GATED ION CHANNEL"/>
    <property type="match status" value="1"/>
</dbReference>